<evidence type="ECO:0000313" key="2">
    <source>
        <dbReference type="Proteomes" id="UP000441523"/>
    </source>
</evidence>
<organism evidence="1 2">
    <name type="scientific">Methylobacterium planeticum</name>
    <dbReference type="NCBI Taxonomy" id="2615211"/>
    <lineage>
        <taxon>Bacteria</taxon>
        <taxon>Pseudomonadati</taxon>
        <taxon>Pseudomonadota</taxon>
        <taxon>Alphaproteobacteria</taxon>
        <taxon>Hyphomicrobiales</taxon>
        <taxon>Methylobacteriaceae</taxon>
        <taxon>Methylobacterium</taxon>
    </lineage>
</organism>
<dbReference type="RefSeq" id="WP_150964388.1">
    <property type="nucleotide sequence ID" value="NZ_VZZJ01000011.1"/>
</dbReference>
<gene>
    <name evidence="1" type="ORF">F6X51_14525</name>
</gene>
<evidence type="ECO:0000313" key="1">
    <source>
        <dbReference type="EMBL" id="KAB1072813.1"/>
    </source>
</evidence>
<dbReference type="EMBL" id="VZZJ01000011">
    <property type="protein sequence ID" value="KAB1072813.1"/>
    <property type="molecule type" value="Genomic_DNA"/>
</dbReference>
<proteinExistence type="predicted"/>
<sequence length="83" mass="8800">MTPLESILKVLDALIAADDPVGVETADRAIWDYLSGFDGLSAQARAAADLAEALESWPVRSSLTPTIRGLVARHRGRLDAPSA</sequence>
<name>A0A6N6MNF0_9HYPH</name>
<accession>A0A6N6MNF0</accession>
<dbReference type="AlphaFoldDB" id="A0A6N6MNF0"/>
<reference evidence="1 2" key="1">
    <citation type="submission" date="2019-09" db="EMBL/GenBank/DDBJ databases">
        <title>YIM 132548 draft genome.</title>
        <authorList>
            <person name="Jiang L."/>
        </authorList>
    </citation>
    <scope>NUCLEOTIDE SEQUENCE [LARGE SCALE GENOMIC DNA]</scope>
    <source>
        <strain evidence="1 2">YIM 132548</strain>
    </source>
</reference>
<comment type="caution">
    <text evidence="1">The sequence shown here is derived from an EMBL/GenBank/DDBJ whole genome shotgun (WGS) entry which is preliminary data.</text>
</comment>
<dbReference type="Proteomes" id="UP000441523">
    <property type="component" value="Unassembled WGS sequence"/>
</dbReference>
<keyword evidence="2" id="KW-1185">Reference proteome</keyword>
<protein>
    <submittedName>
        <fullName evidence="1">Uncharacterized protein</fullName>
    </submittedName>
</protein>